<evidence type="ECO:0000256" key="2">
    <source>
        <dbReference type="SAM" id="MobiDB-lite"/>
    </source>
</evidence>
<accession>A0AAV1I755</accession>
<dbReference type="Proteomes" id="UP001314263">
    <property type="component" value="Unassembled WGS sequence"/>
</dbReference>
<dbReference type="SUPFAM" id="SSF54695">
    <property type="entry name" value="POZ domain"/>
    <property type="match status" value="1"/>
</dbReference>
<dbReference type="CDD" id="cd14733">
    <property type="entry name" value="BACK"/>
    <property type="match status" value="1"/>
</dbReference>
<keyword evidence="5" id="KW-1185">Reference proteome</keyword>
<proteinExistence type="predicted"/>
<evidence type="ECO:0000256" key="1">
    <source>
        <dbReference type="ARBA" id="ARBA00004906"/>
    </source>
</evidence>
<evidence type="ECO:0000259" key="3">
    <source>
        <dbReference type="PROSITE" id="PS50097"/>
    </source>
</evidence>
<comment type="caution">
    <text evidence="4">The sequence shown here is derived from an EMBL/GenBank/DDBJ whole genome shotgun (WGS) entry which is preliminary data.</text>
</comment>
<dbReference type="PROSITE" id="PS50097">
    <property type="entry name" value="BTB"/>
    <property type="match status" value="1"/>
</dbReference>
<gene>
    <name evidence="4" type="ORF">CVIRNUC_004937</name>
</gene>
<dbReference type="AlphaFoldDB" id="A0AAV1I755"/>
<feature type="region of interest" description="Disordered" evidence="2">
    <location>
        <begin position="1"/>
        <end position="22"/>
    </location>
</feature>
<dbReference type="InterPro" id="IPR000210">
    <property type="entry name" value="BTB/POZ_dom"/>
</dbReference>
<feature type="domain" description="BTB" evidence="3">
    <location>
        <begin position="42"/>
        <end position="108"/>
    </location>
</feature>
<dbReference type="Pfam" id="PF00651">
    <property type="entry name" value="BTB"/>
    <property type="match status" value="1"/>
</dbReference>
<sequence length="221" mass="24310">MSTLQSLVEHQEGSSSIHGTGSQEHYLQSCLPYLTSKFGESADVVLTLDDDFRCPAHSQLLSAYSEALCHAITASSEPEKILRLASCDTRDLVNILDSIYTRGRKIKTVDAAVSLTKLASIFGDDQLKYECDAFLASFADRPCTILAPKGQAGMALKWALFAERYSLPHLAATCERFIMLHFNDVALSPEIAQVPYTSHSRVPLSPWDSLAKALLGRERKS</sequence>
<reference evidence="4 5" key="1">
    <citation type="submission" date="2023-10" db="EMBL/GenBank/DDBJ databases">
        <authorList>
            <person name="Maclean D."/>
            <person name="Macfadyen A."/>
        </authorList>
    </citation>
    <scope>NUCLEOTIDE SEQUENCE [LARGE SCALE GENOMIC DNA]</scope>
</reference>
<organism evidence="4 5">
    <name type="scientific">Coccomyxa viridis</name>
    <dbReference type="NCBI Taxonomy" id="1274662"/>
    <lineage>
        <taxon>Eukaryota</taxon>
        <taxon>Viridiplantae</taxon>
        <taxon>Chlorophyta</taxon>
        <taxon>core chlorophytes</taxon>
        <taxon>Trebouxiophyceae</taxon>
        <taxon>Trebouxiophyceae incertae sedis</taxon>
        <taxon>Coccomyxaceae</taxon>
        <taxon>Coccomyxa</taxon>
    </lineage>
</organism>
<comment type="pathway">
    <text evidence="1">Protein modification; protein ubiquitination.</text>
</comment>
<evidence type="ECO:0000313" key="5">
    <source>
        <dbReference type="Proteomes" id="UP001314263"/>
    </source>
</evidence>
<dbReference type="InterPro" id="IPR011333">
    <property type="entry name" value="SKP1/BTB/POZ_sf"/>
</dbReference>
<dbReference type="EMBL" id="CAUYUE010000006">
    <property type="protein sequence ID" value="CAK0780104.1"/>
    <property type="molecule type" value="Genomic_DNA"/>
</dbReference>
<evidence type="ECO:0000313" key="4">
    <source>
        <dbReference type="EMBL" id="CAK0780104.1"/>
    </source>
</evidence>
<dbReference type="Gene3D" id="3.30.710.10">
    <property type="entry name" value="Potassium Channel Kv1.1, Chain A"/>
    <property type="match status" value="1"/>
</dbReference>
<protein>
    <recommendedName>
        <fullName evidence="3">BTB domain-containing protein</fullName>
    </recommendedName>
</protein>
<name>A0AAV1I755_9CHLO</name>